<keyword evidence="3 5" id="KW-0663">Pyridoxal phosphate</keyword>
<keyword evidence="10" id="KW-1185">Reference proteome</keyword>
<organism evidence="9 10">
    <name type="scientific">Rhodomicrobium udaipurense</name>
    <dbReference type="NCBI Taxonomy" id="1202716"/>
    <lineage>
        <taxon>Bacteria</taxon>
        <taxon>Pseudomonadati</taxon>
        <taxon>Pseudomonadota</taxon>
        <taxon>Alphaproteobacteria</taxon>
        <taxon>Hyphomicrobiales</taxon>
        <taxon>Hyphomicrobiaceae</taxon>
        <taxon>Rhodomicrobium</taxon>
    </lineage>
</organism>
<keyword evidence="4" id="KW-0456">Lyase</keyword>
<name>A0A8I1GDX4_9HYPH</name>
<dbReference type="InterPro" id="IPR002433">
    <property type="entry name" value="Orn_de-COase"/>
</dbReference>
<dbReference type="EMBL" id="JAEMUK010000011">
    <property type="protein sequence ID" value="MBJ7543089.1"/>
    <property type="molecule type" value="Genomic_DNA"/>
</dbReference>
<evidence type="ECO:0000256" key="5">
    <source>
        <dbReference type="PIRSR" id="PIRSR600183-50"/>
    </source>
</evidence>
<comment type="similarity">
    <text evidence="2 6">Belongs to the Orn/Lys/Arg decarboxylase class-II family.</text>
</comment>
<dbReference type="Gene3D" id="3.20.20.10">
    <property type="entry name" value="Alanine racemase"/>
    <property type="match status" value="1"/>
</dbReference>
<evidence type="ECO:0000256" key="1">
    <source>
        <dbReference type="ARBA" id="ARBA00001933"/>
    </source>
</evidence>
<evidence type="ECO:0000259" key="8">
    <source>
        <dbReference type="Pfam" id="PF02784"/>
    </source>
</evidence>
<dbReference type="AlphaFoldDB" id="A0A8I1GDX4"/>
<evidence type="ECO:0000313" key="9">
    <source>
        <dbReference type="EMBL" id="MBJ7543089.1"/>
    </source>
</evidence>
<dbReference type="PANTHER" id="PTHR11482:SF6">
    <property type="entry name" value="ORNITHINE DECARBOXYLASE 1-RELATED"/>
    <property type="match status" value="1"/>
</dbReference>
<dbReference type="InterPro" id="IPR022643">
    <property type="entry name" value="De-COase2_C"/>
</dbReference>
<feature type="active site" description="Proton donor" evidence="5">
    <location>
        <position position="323"/>
    </location>
</feature>
<dbReference type="Pfam" id="PF02784">
    <property type="entry name" value="Orn_Arg_deC_N"/>
    <property type="match status" value="1"/>
</dbReference>
<evidence type="ECO:0000256" key="6">
    <source>
        <dbReference type="RuleBase" id="RU003737"/>
    </source>
</evidence>
<dbReference type="PRINTS" id="PR01179">
    <property type="entry name" value="ODADCRBXLASE"/>
</dbReference>
<dbReference type="GO" id="GO:0005737">
    <property type="term" value="C:cytoplasm"/>
    <property type="evidence" value="ECO:0007669"/>
    <property type="project" value="TreeGrafter"/>
</dbReference>
<gene>
    <name evidence="9" type="ORF">JDN41_05900</name>
</gene>
<dbReference type="InterPro" id="IPR022644">
    <property type="entry name" value="De-COase2_N"/>
</dbReference>
<dbReference type="Pfam" id="PF00278">
    <property type="entry name" value="Orn_DAP_Arg_deC"/>
    <property type="match status" value="1"/>
</dbReference>
<sequence length="394" mass="42925">MDIYPTPAEVLRKLHVDRPVLGFRPHAAARAARWFLDSFPGETLYAVKANDSPKAVAALFNAGIRHFDVASATEVRAIADLPGAVMHIMHPVKSRKFIAEAYFDYGVRTFSLDSDSELDKILAVTGNAKDLTLVVRVACPSTYSEISLEGKFGAPWSEAPGLIRRARQNSNMLGVSFHAGSQMMCPVGYGQVLRTVSQQIVRAATLVDIVDVGGGFPSRYPGMEPPALDAYMDEIRGAFDKMAVGYTCQLWCEPGRALVAEAESVIVRVDARRGDTLYVNDGAFGTLYDAAHCKWVFPTRAYASNGVPMRGREKAFDFYGPTCDSADYLAGPFMLPESIDEGDFIEIGNIGAYGRVMASHFNGCGYYDEVVLEDEPMLSMYGEEAAATSMKAAL</sequence>
<dbReference type="SUPFAM" id="SSF50621">
    <property type="entry name" value="Alanine racemase C-terminal domain-like"/>
    <property type="match status" value="1"/>
</dbReference>
<dbReference type="GO" id="GO:0004586">
    <property type="term" value="F:ornithine decarboxylase activity"/>
    <property type="evidence" value="ECO:0007669"/>
    <property type="project" value="TreeGrafter"/>
</dbReference>
<dbReference type="InterPro" id="IPR029066">
    <property type="entry name" value="PLP-binding_barrel"/>
</dbReference>
<feature type="domain" description="Orn/DAP/Arg decarboxylase 2 C-terminal" evidence="7">
    <location>
        <begin position="265"/>
        <end position="351"/>
    </location>
</feature>
<evidence type="ECO:0000256" key="2">
    <source>
        <dbReference type="ARBA" id="ARBA00008872"/>
    </source>
</evidence>
<dbReference type="Gene3D" id="2.40.37.10">
    <property type="entry name" value="Lyase, Ornithine Decarboxylase, Chain A, domain 1"/>
    <property type="match status" value="1"/>
</dbReference>
<dbReference type="Proteomes" id="UP000623250">
    <property type="component" value="Unassembled WGS sequence"/>
</dbReference>
<dbReference type="PANTHER" id="PTHR11482">
    <property type="entry name" value="ARGININE/DIAMINOPIMELATE/ORNITHINE DECARBOXYLASE"/>
    <property type="match status" value="1"/>
</dbReference>
<dbReference type="InterPro" id="IPR000183">
    <property type="entry name" value="Orn/DAP/Arg_de-COase"/>
</dbReference>
<comment type="caution">
    <text evidence="9">The sequence shown here is derived from an EMBL/GenBank/DDBJ whole genome shotgun (WGS) entry which is preliminary data.</text>
</comment>
<proteinExistence type="inferred from homology"/>
<reference evidence="9 10" key="1">
    <citation type="submission" date="2020-12" db="EMBL/GenBank/DDBJ databases">
        <title>Revised draft genomes of Rhodomicrobium vannielii ATCC 17100 and Rhodomicrobium udaipurense JA643.</title>
        <authorList>
            <person name="Conners E.M."/>
            <person name="Davenport E.J."/>
            <person name="Bose A."/>
        </authorList>
    </citation>
    <scope>NUCLEOTIDE SEQUENCE [LARGE SCALE GENOMIC DNA]</scope>
    <source>
        <strain evidence="9 10">JA643</strain>
    </source>
</reference>
<accession>A0A8I1GDX4</accession>
<feature type="domain" description="Orn/DAP/Arg decarboxylase 2 N-terminal" evidence="8">
    <location>
        <begin position="35"/>
        <end position="260"/>
    </location>
</feature>
<dbReference type="SUPFAM" id="SSF51419">
    <property type="entry name" value="PLP-binding barrel"/>
    <property type="match status" value="1"/>
</dbReference>
<dbReference type="GO" id="GO:0033387">
    <property type="term" value="P:putrescine biosynthetic process from arginine, via ornithine"/>
    <property type="evidence" value="ECO:0007669"/>
    <property type="project" value="TreeGrafter"/>
</dbReference>
<evidence type="ECO:0000259" key="7">
    <source>
        <dbReference type="Pfam" id="PF00278"/>
    </source>
</evidence>
<dbReference type="InterPro" id="IPR009006">
    <property type="entry name" value="Ala_racemase/Decarboxylase_C"/>
</dbReference>
<evidence type="ECO:0000256" key="4">
    <source>
        <dbReference type="ARBA" id="ARBA00023239"/>
    </source>
</evidence>
<protein>
    <submittedName>
        <fullName evidence="9">Type III PLP-dependent enzyme</fullName>
    </submittedName>
</protein>
<comment type="cofactor">
    <cofactor evidence="1 5">
        <name>pyridoxal 5'-phosphate</name>
        <dbReference type="ChEBI" id="CHEBI:597326"/>
    </cofactor>
</comment>
<feature type="modified residue" description="N6-(pyridoxal phosphate)lysine" evidence="5">
    <location>
        <position position="48"/>
    </location>
</feature>
<dbReference type="RefSeq" id="WP_037234752.1">
    <property type="nucleotide sequence ID" value="NZ_JAEMUK010000011.1"/>
</dbReference>
<evidence type="ECO:0000256" key="3">
    <source>
        <dbReference type="ARBA" id="ARBA00022898"/>
    </source>
</evidence>
<evidence type="ECO:0000313" key="10">
    <source>
        <dbReference type="Proteomes" id="UP000623250"/>
    </source>
</evidence>